<reference evidence="1 2" key="1">
    <citation type="submission" date="2018-04" db="EMBL/GenBank/DDBJ databases">
        <title>Active sludge and wastewater microbial communities from Klosterneuburg, Austria.</title>
        <authorList>
            <person name="Wagner M."/>
        </authorList>
    </citation>
    <scope>NUCLEOTIDE SEQUENCE [LARGE SCALE GENOMIC DNA]</scope>
    <source>
        <strain evidence="1 2">Nm49</strain>
    </source>
</reference>
<dbReference type="EMBL" id="QAOI01000031">
    <property type="protein sequence ID" value="PTQ70832.1"/>
    <property type="molecule type" value="Genomic_DNA"/>
</dbReference>
<evidence type="ECO:0000313" key="2">
    <source>
        <dbReference type="Proteomes" id="UP000244128"/>
    </source>
</evidence>
<organism evidence="1 2">
    <name type="scientific">Nitrosomonas oligotropha</name>
    <dbReference type="NCBI Taxonomy" id="42354"/>
    <lineage>
        <taxon>Bacteria</taxon>
        <taxon>Pseudomonadati</taxon>
        <taxon>Pseudomonadota</taxon>
        <taxon>Betaproteobacteria</taxon>
        <taxon>Nitrosomonadales</taxon>
        <taxon>Nitrosomonadaceae</taxon>
        <taxon>Nitrosomonas</taxon>
    </lineage>
</organism>
<comment type="caution">
    <text evidence="1">The sequence shown here is derived from an EMBL/GenBank/DDBJ whole genome shotgun (WGS) entry which is preliminary data.</text>
</comment>
<evidence type="ECO:0000313" key="1">
    <source>
        <dbReference type="EMBL" id="PTQ70832.1"/>
    </source>
</evidence>
<proteinExistence type="predicted"/>
<name>A0A2T5HGY7_9PROT</name>
<sequence length="55" mass="6608">MQYFMQYFMQYIKLNPKDNHTGKSNKRRQKNRRMFNHGNVYLVIAVSINTTPQVG</sequence>
<gene>
    <name evidence="1" type="ORF">C8R26_13119</name>
</gene>
<accession>A0A2T5HGY7</accession>
<dbReference type="AlphaFoldDB" id="A0A2T5HGY7"/>
<dbReference type="Proteomes" id="UP000244128">
    <property type="component" value="Unassembled WGS sequence"/>
</dbReference>
<evidence type="ECO:0008006" key="3">
    <source>
        <dbReference type="Google" id="ProtNLM"/>
    </source>
</evidence>
<protein>
    <recommendedName>
        <fullName evidence="3">Transposase</fullName>
    </recommendedName>
</protein>